<comment type="caution">
    <text evidence="2">The sequence shown here is derived from an EMBL/GenBank/DDBJ whole genome shotgun (WGS) entry which is preliminary data.</text>
</comment>
<protein>
    <submittedName>
        <fullName evidence="2">Uncharacterized protein</fullName>
    </submittedName>
</protein>
<dbReference type="Proteomes" id="UP000236845">
    <property type="component" value="Unassembled WGS sequence"/>
</dbReference>
<evidence type="ECO:0000256" key="1">
    <source>
        <dbReference type="SAM" id="MobiDB-lite"/>
    </source>
</evidence>
<feature type="compositionally biased region" description="Polar residues" evidence="1">
    <location>
        <begin position="325"/>
        <end position="335"/>
    </location>
</feature>
<feature type="region of interest" description="Disordered" evidence="1">
    <location>
        <begin position="323"/>
        <end position="347"/>
    </location>
</feature>
<proteinExistence type="predicted"/>
<accession>A0A2H0YS92</accession>
<dbReference type="AlphaFoldDB" id="A0A2H0YS92"/>
<reference evidence="3" key="1">
    <citation type="submission" date="2017-09" db="EMBL/GenBank/DDBJ databases">
        <title>Depth-based differentiation of microbial function through sediment-hosted aquifers and enrichment of novel symbionts in the deep terrestrial subsurface.</title>
        <authorList>
            <person name="Probst A.J."/>
            <person name="Ladd B."/>
            <person name="Jarett J.K."/>
            <person name="Geller-Mcgrath D.E."/>
            <person name="Sieber C.M.K."/>
            <person name="Emerson J.B."/>
            <person name="Anantharaman K."/>
            <person name="Thomas B.C."/>
            <person name="Malmstrom R."/>
            <person name="Stieglmeier M."/>
            <person name="Klingl A."/>
            <person name="Woyke T."/>
            <person name="Ryan C.M."/>
            <person name="Banfield J.F."/>
        </authorList>
    </citation>
    <scope>NUCLEOTIDE SEQUENCE [LARGE SCALE GENOMIC DNA]</scope>
</reference>
<evidence type="ECO:0000313" key="2">
    <source>
        <dbReference type="EMBL" id="PIS40622.1"/>
    </source>
</evidence>
<dbReference type="EMBL" id="PEXW01000054">
    <property type="protein sequence ID" value="PIS40622.1"/>
    <property type="molecule type" value="Genomic_DNA"/>
</dbReference>
<organism evidence="2 3">
    <name type="scientific">Candidatus Kerfeldbacteria bacterium CG08_land_8_20_14_0_20_43_14</name>
    <dbReference type="NCBI Taxonomy" id="2014246"/>
    <lineage>
        <taxon>Bacteria</taxon>
        <taxon>Candidatus Kerfeldiibacteriota</taxon>
    </lineage>
</organism>
<sequence>MRGEYLRTERQMLEVIDKESSGNETFDEEIIGGWRKSRLKEKNFILNDDYPADEVRTDMEECESLEKNYFEREGAGATGLHFGVMEGIELYDWLGPNASVIFTSKYDDIKNGVDLLVQFTDENGEITYLAIDVTANDDPTKLTQKLQRSIEDLKRGKLSKVKYFAPPKGAETFKIEGKKAGINVPRAVIGANTENTQKMIGKFAAVYKQGGRKNLGNYELQHALMEEIEAQLLYQLQTAIETLDKKFGQQLPAELICKDLKEWETNIDIENLGLLSDEQAQELNKIVSDYQKEIGIVPDNYGKNIKLLARALGVINSIRNEKGASSETSAHQNDATFRKLSRPRTAA</sequence>
<gene>
    <name evidence="2" type="ORF">COT26_02420</name>
</gene>
<evidence type="ECO:0000313" key="3">
    <source>
        <dbReference type="Proteomes" id="UP000236845"/>
    </source>
</evidence>
<name>A0A2H0YS92_9BACT</name>